<gene>
    <name evidence="3" type="ORF">RM705_07290</name>
</gene>
<dbReference type="RefSeq" id="WP_311642269.1">
    <property type="nucleotide sequence ID" value="NZ_JAVRFA010000005.1"/>
</dbReference>
<dbReference type="CDD" id="cd09008">
    <property type="entry name" value="MTAN"/>
    <property type="match status" value="1"/>
</dbReference>
<protein>
    <submittedName>
        <fullName evidence="3">5'-methylthioadenosine/S-adenosylhomocysteine nucleosidase</fullName>
    </submittedName>
</protein>
<feature type="region of interest" description="Disordered" evidence="1">
    <location>
        <begin position="197"/>
        <end position="253"/>
    </location>
</feature>
<organism evidence="3 4">
    <name type="scientific">Streptomyces edwardsiae</name>
    <dbReference type="NCBI Taxonomy" id="3075527"/>
    <lineage>
        <taxon>Bacteria</taxon>
        <taxon>Bacillati</taxon>
        <taxon>Actinomycetota</taxon>
        <taxon>Actinomycetes</taxon>
        <taxon>Kitasatosporales</taxon>
        <taxon>Streptomycetaceae</taxon>
        <taxon>Streptomyces</taxon>
    </lineage>
</organism>
<sequence>MVLTALPLEYGAICKHLVDIEEDIHPEGTWITRGRLPDSSWQVALAEVGEGAVTTAVLTERIVGWLDPDVLFFVGVAGSLKADIAIGDVVVATKVYGIHGGKQTPEGFMVRPEAWRSSHRLEQVARHSVRGKAHLKPIAVGEVVLADSKSAITEHLRRHYNDAAAIEMEGSGIAQAAHLSGHLDALVIRGISDHADADKSHADSAGSQQKAADQAAEALVAILRRLPPFSRRSRPSSGHPDTQEGPQERPSDT</sequence>
<evidence type="ECO:0000313" key="3">
    <source>
        <dbReference type="EMBL" id="MDT0394506.1"/>
    </source>
</evidence>
<evidence type="ECO:0000256" key="1">
    <source>
        <dbReference type="SAM" id="MobiDB-lite"/>
    </source>
</evidence>
<dbReference type="Proteomes" id="UP001183881">
    <property type="component" value="Unassembled WGS sequence"/>
</dbReference>
<evidence type="ECO:0000313" key="4">
    <source>
        <dbReference type="Proteomes" id="UP001183881"/>
    </source>
</evidence>
<dbReference type="PANTHER" id="PTHR46832">
    <property type="entry name" value="5'-METHYLTHIOADENOSINE/S-ADENOSYLHOMOCYSTEINE NUCLEOSIDASE"/>
    <property type="match status" value="1"/>
</dbReference>
<keyword evidence="4" id="KW-1185">Reference proteome</keyword>
<dbReference type="PANTHER" id="PTHR46832:SF1">
    <property type="entry name" value="5'-METHYLTHIOADENOSINE_S-ADENOSYLHOMOCYSTEINE NUCLEOSIDASE"/>
    <property type="match status" value="1"/>
</dbReference>
<proteinExistence type="predicted"/>
<accession>A0ABU2PQR5</accession>
<comment type="caution">
    <text evidence="3">The sequence shown here is derived from an EMBL/GenBank/DDBJ whole genome shotgun (WGS) entry which is preliminary data.</text>
</comment>
<evidence type="ECO:0000259" key="2">
    <source>
        <dbReference type="Pfam" id="PF01048"/>
    </source>
</evidence>
<name>A0ABU2PQR5_9ACTN</name>
<feature type="domain" description="Nucleoside phosphorylase" evidence="2">
    <location>
        <begin position="2"/>
        <end position="224"/>
    </location>
</feature>
<dbReference type="EMBL" id="JAVRFA010000005">
    <property type="protein sequence ID" value="MDT0394506.1"/>
    <property type="molecule type" value="Genomic_DNA"/>
</dbReference>
<reference evidence="4" key="1">
    <citation type="submission" date="2023-07" db="EMBL/GenBank/DDBJ databases">
        <title>30 novel species of actinomycetes from the DSMZ collection.</title>
        <authorList>
            <person name="Nouioui I."/>
        </authorList>
    </citation>
    <scope>NUCLEOTIDE SEQUENCE [LARGE SCALE GENOMIC DNA]</scope>
    <source>
        <strain evidence="4">DSM 41636</strain>
    </source>
</reference>
<dbReference type="InterPro" id="IPR000845">
    <property type="entry name" value="Nucleoside_phosphorylase_d"/>
</dbReference>
<dbReference type="SUPFAM" id="SSF53167">
    <property type="entry name" value="Purine and uridine phosphorylases"/>
    <property type="match status" value="1"/>
</dbReference>
<dbReference type="InterPro" id="IPR035994">
    <property type="entry name" value="Nucleoside_phosphorylase_sf"/>
</dbReference>
<dbReference type="Gene3D" id="3.40.50.1580">
    <property type="entry name" value="Nucleoside phosphorylase domain"/>
    <property type="match status" value="1"/>
</dbReference>
<dbReference type="Pfam" id="PF01048">
    <property type="entry name" value="PNP_UDP_1"/>
    <property type="match status" value="1"/>
</dbReference>